<proteinExistence type="inferred from homology"/>
<feature type="chain" id="PRO_5004555146" description="Tricarboxylate transport protein TctC" evidence="2">
    <location>
        <begin position="25"/>
        <end position="316"/>
    </location>
</feature>
<dbReference type="AlphaFoldDB" id="S9QNF6"/>
<dbReference type="InterPro" id="IPR005064">
    <property type="entry name" value="BUG"/>
</dbReference>
<gene>
    <name evidence="3" type="ORF">thalar_00692</name>
</gene>
<dbReference type="HOGENOM" id="CLU_045683_1_2_5"/>
<dbReference type="PANTHER" id="PTHR42928:SF5">
    <property type="entry name" value="BLR1237 PROTEIN"/>
    <property type="match status" value="1"/>
</dbReference>
<evidence type="ECO:0000256" key="1">
    <source>
        <dbReference type="ARBA" id="ARBA00006987"/>
    </source>
</evidence>
<keyword evidence="2" id="KW-0732">Signal</keyword>
<dbReference type="OrthoDB" id="8443386at2"/>
<dbReference type="SUPFAM" id="SSF53850">
    <property type="entry name" value="Periplasmic binding protein-like II"/>
    <property type="match status" value="1"/>
</dbReference>
<dbReference type="PIRSF" id="PIRSF017082">
    <property type="entry name" value="YflP"/>
    <property type="match status" value="1"/>
</dbReference>
<feature type="signal peptide" evidence="2">
    <location>
        <begin position="1"/>
        <end position="24"/>
    </location>
</feature>
<accession>S9QNF6</accession>
<dbReference type="EMBL" id="AONI01000006">
    <property type="protein sequence ID" value="EPX81242.1"/>
    <property type="molecule type" value="Genomic_DNA"/>
</dbReference>
<dbReference type="STRING" id="1123360.thalar_00692"/>
<evidence type="ECO:0000256" key="2">
    <source>
        <dbReference type="SAM" id="SignalP"/>
    </source>
</evidence>
<keyword evidence="4" id="KW-1185">Reference proteome</keyword>
<sequence>MKLTTLMKTAAIATMIAIPGAALAQWAPSGPITLQIGFGAGGSTDTLGRAIAAAVEENTGWDVVVENKPGGGGVAMLSTLVNAEADGSKIGMGVTVATIMNLAMRGDKLPFKIDSFDHLATVVLAPVSIIARADAPYDTFAEFVAFSKENGGSLMGFDGGPQRLIMQSINNTTGSQVELVSNQSGAEIIKGLLGGQLDAGFSAGEHIQYLESGDLKMLGVATQSRHPYSPDTETLVEQGYPYSVEPYFYLAAPAGLDPEAKDALATAIDEAIKSDALDELIENVMQTKASNLGPEGTEAKLNSGLADAFALIEAAK</sequence>
<evidence type="ECO:0000313" key="3">
    <source>
        <dbReference type="EMBL" id="EPX81242.1"/>
    </source>
</evidence>
<evidence type="ECO:0008006" key="5">
    <source>
        <dbReference type="Google" id="ProtNLM"/>
    </source>
</evidence>
<dbReference type="eggNOG" id="COG3181">
    <property type="taxonomic scope" value="Bacteria"/>
</dbReference>
<dbReference type="Gene3D" id="3.40.190.150">
    <property type="entry name" value="Bordetella uptake gene, domain 1"/>
    <property type="match status" value="1"/>
</dbReference>
<dbReference type="Gene3D" id="3.40.190.10">
    <property type="entry name" value="Periplasmic binding protein-like II"/>
    <property type="match status" value="1"/>
</dbReference>
<protein>
    <recommendedName>
        <fullName evidence="5">Tricarboxylate transport protein TctC</fullName>
    </recommendedName>
</protein>
<dbReference type="Proteomes" id="UP000015351">
    <property type="component" value="Unassembled WGS sequence"/>
</dbReference>
<dbReference type="Pfam" id="PF03401">
    <property type="entry name" value="TctC"/>
    <property type="match status" value="1"/>
</dbReference>
<dbReference type="RefSeq" id="WP_021101761.1">
    <property type="nucleotide sequence ID" value="NZ_KE557312.1"/>
</dbReference>
<evidence type="ECO:0000313" key="4">
    <source>
        <dbReference type="Proteomes" id="UP000015351"/>
    </source>
</evidence>
<dbReference type="CDD" id="cd07012">
    <property type="entry name" value="PBP2_Bug_TTT"/>
    <property type="match status" value="1"/>
</dbReference>
<comment type="similarity">
    <text evidence="1">Belongs to the UPF0065 (bug) family.</text>
</comment>
<comment type="caution">
    <text evidence="3">The sequence shown here is derived from an EMBL/GenBank/DDBJ whole genome shotgun (WGS) entry which is preliminary data.</text>
</comment>
<dbReference type="PANTHER" id="PTHR42928">
    <property type="entry name" value="TRICARBOXYLATE-BINDING PROTEIN"/>
    <property type="match status" value="1"/>
</dbReference>
<organism evidence="3 4">
    <name type="scientific">Litoreibacter arenae DSM 19593</name>
    <dbReference type="NCBI Taxonomy" id="1123360"/>
    <lineage>
        <taxon>Bacteria</taxon>
        <taxon>Pseudomonadati</taxon>
        <taxon>Pseudomonadota</taxon>
        <taxon>Alphaproteobacteria</taxon>
        <taxon>Rhodobacterales</taxon>
        <taxon>Roseobacteraceae</taxon>
        <taxon>Litoreibacter</taxon>
    </lineage>
</organism>
<dbReference type="InterPro" id="IPR042100">
    <property type="entry name" value="Bug_dom1"/>
</dbReference>
<name>S9QNF6_9RHOB</name>
<reference evidence="4" key="1">
    <citation type="journal article" date="2013" name="Stand. Genomic Sci.">
        <title>Genome sequence of the Litoreibacter arenae type strain (DSM 19593(T)), a member of the Roseobacter clade isolated from sea sand.</title>
        <authorList>
            <person name="Riedel T."/>
            <person name="Fiebig A."/>
            <person name="Petersen J."/>
            <person name="Gronow S."/>
            <person name="Kyrpides N.C."/>
            <person name="Goker M."/>
            <person name="Klenk H.P."/>
        </authorList>
    </citation>
    <scope>NUCLEOTIDE SEQUENCE [LARGE SCALE GENOMIC DNA]</scope>
    <source>
        <strain evidence="4">DSM 19593</strain>
    </source>
</reference>